<dbReference type="STRING" id="246409.I1CU79"/>
<dbReference type="RefSeq" id="XP_067527405.1">
    <property type="nucleotide sequence ID" value="XM_067671304.1"/>
</dbReference>
<evidence type="ECO:0000313" key="3">
    <source>
        <dbReference type="Proteomes" id="UP000009138"/>
    </source>
</evidence>
<protein>
    <submittedName>
        <fullName evidence="2">Uncharacterized protein</fullName>
    </submittedName>
</protein>
<keyword evidence="3" id="KW-1185">Reference proteome</keyword>
<dbReference type="EMBL" id="CH476753">
    <property type="protein sequence ID" value="EIE92009.1"/>
    <property type="molecule type" value="Genomic_DNA"/>
</dbReference>
<organism evidence="2 3">
    <name type="scientific">Rhizopus delemar (strain RA 99-880 / ATCC MYA-4621 / FGSC 9543 / NRRL 43880)</name>
    <name type="common">Mucormycosis agent</name>
    <name type="synonym">Rhizopus arrhizus var. delemar</name>
    <dbReference type="NCBI Taxonomy" id="246409"/>
    <lineage>
        <taxon>Eukaryota</taxon>
        <taxon>Fungi</taxon>
        <taxon>Fungi incertae sedis</taxon>
        <taxon>Mucoromycota</taxon>
        <taxon>Mucoromycotina</taxon>
        <taxon>Mucoromycetes</taxon>
        <taxon>Mucorales</taxon>
        <taxon>Mucorineae</taxon>
        <taxon>Rhizopodaceae</taxon>
        <taxon>Rhizopus</taxon>
    </lineage>
</organism>
<sequence>MSHFIQEHGAGELSLQNSTLETTSNDDYENDADINVDINVDVDIDVDVGMESMSNVSVESVASSLDGTCSSLTSLFW</sequence>
<gene>
    <name evidence="2" type="ORF">RO3G_16720</name>
</gene>
<proteinExistence type="predicted"/>
<dbReference type="InParanoid" id="I1CU79"/>
<reference evidence="2 3" key="1">
    <citation type="journal article" date="2009" name="PLoS Genet.">
        <title>Genomic analysis of the basal lineage fungus Rhizopus oryzae reveals a whole-genome duplication.</title>
        <authorList>
            <person name="Ma L.-J."/>
            <person name="Ibrahim A.S."/>
            <person name="Skory C."/>
            <person name="Grabherr M.G."/>
            <person name="Burger G."/>
            <person name="Butler M."/>
            <person name="Elias M."/>
            <person name="Idnurm A."/>
            <person name="Lang B.F."/>
            <person name="Sone T."/>
            <person name="Abe A."/>
            <person name="Calvo S.E."/>
            <person name="Corrochano L.M."/>
            <person name="Engels R."/>
            <person name="Fu J."/>
            <person name="Hansberg W."/>
            <person name="Kim J.-M."/>
            <person name="Kodira C.D."/>
            <person name="Koehrsen M.J."/>
            <person name="Liu B."/>
            <person name="Miranda-Saavedra D."/>
            <person name="O'Leary S."/>
            <person name="Ortiz-Castellanos L."/>
            <person name="Poulter R."/>
            <person name="Rodriguez-Romero J."/>
            <person name="Ruiz-Herrera J."/>
            <person name="Shen Y.-Q."/>
            <person name="Zeng Q."/>
            <person name="Galagan J."/>
            <person name="Birren B.W."/>
            <person name="Cuomo C.A."/>
            <person name="Wickes B.L."/>
        </authorList>
    </citation>
    <scope>NUCLEOTIDE SEQUENCE [LARGE SCALE GENOMIC DNA]</scope>
    <source>
        <strain evidence="3">RA 99-880 / ATCC MYA-4621 / FGSC 9543 / NRRL 43880</strain>
    </source>
</reference>
<feature type="region of interest" description="Disordered" evidence="1">
    <location>
        <begin position="1"/>
        <end position="31"/>
    </location>
</feature>
<feature type="compositionally biased region" description="Basic and acidic residues" evidence="1">
    <location>
        <begin position="1"/>
        <end position="10"/>
    </location>
</feature>
<evidence type="ECO:0000256" key="1">
    <source>
        <dbReference type="SAM" id="MobiDB-lite"/>
    </source>
</evidence>
<dbReference type="VEuPathDB" id="FungiDB:RO3G_16720"/>
<dbReference type="AlphaFoldDB" id="I1CU79"/>
<dbReference type="GeneID" id="93623685"/>
<feature type="compositionally biased region" description="Polar residues" evidence="1">
    <location>
        <begin position="14"/>
        <end position="23"/>
    </location>
</feature>
<name>I1CU79_RHIO9</name>
<evidence type="ECO:0000313" key="2">
    <source>
        <dbReference type="EMBL" id="EIE92009.1"/>
    </source>
</evidence>
<dbReference type="Proteomes" id="UP000009138">
    <property type="component" value="Unassembled WGS sequence"/>
</dbReference>
<accession>I1CU79</accession>